<sequence length="317" mass="36387">MSRLKMFLLIILLTALVAVTGSVVYFGTQAQQVWNQIHEERDDEADSEKKEKPAMTEPFTLLLLGVDNEGGRLEGRSDVIMLAVIDPNQDQINLLSIPRDTYTYFPTQGRYDKINHAYAFGINTAIKTIEHFVAVPIDYYVALNFDAFRDFVDLIGGVKIDAERDMFHQNSRVTIDIRQGEQFLNGEEALFYVRFRRDAEGDFGRMRRQQQMVRALLDQTLNLRTVGNANQILSIIGENVRTDIPFSQLIKLIQQFSNITGDNVKSMTVNGEGERIDGISYVIVSEEEQRRVQQEMRRLLGLTENVQYHSTFDQQLH</sequence>
<proteinExistence type="inferred from homology"/>
<dbReference type="PANTHER" id="PTHR33392">
    <property type="entry name" value="POLYISOPRENYL-TEICHOIC ACID--PEPTIDOGLYCAN TEICHOIC ACID TRANSFERASE TAGU"/>
    <property type="match status" value="1"/>
</dbReference>
<evidence type="ECO:0000313" key="7">
    <source>
        <dbReference type="Proteomes" id="UP001232445"/>
    </source>
</evidence>
<name>A0ABU0CQ30_9BACI</name>
<comment type="caution">
    <text evidence="6">The sequence shown here is derived from an EMBL/GenBank/DDBJ whole genome shotgun (WGS) entry which is preliminary data.</text>
</comment>
<dbReference type="InterPro" id="IPR050922">
    <property type="entry name" value="LytR/CpsA/Psr_CW_biosynth"/>
</dbReference>
<dbReference type="EMBL" id="JAUSUQ010000004">
    <property type="protein sequence ID" value="MDQ0338501.1"/>
    <property type="molecule type" value="Genomic_DNA"/>
</dbReference>
<dbReference type="Gene3D" id="3.40.630.190">
    <property type="entry name" value="LCP protein"/>
    <property type="match status" value="1"/>
</dbReference>
<protein>
    <submittedName>
        <fullName evidence="6">LCP family protein required for cell wall assembly</fullName>
    </submittedName>
</protein>
<dbReference type="Pfam" id="PF03816">
    <property type="entry name" value="LytR_cpsA_psr"/>
    <property type="match status" value="1"/>
</dbReference>
<reference evidence="6 7" key="1">
    <citation type="submission" date="2023-07" db="EMBL/GenBank/DDBJ databases">
        <title>Genomic Encyclopedia of Type Strains, Phase IV (KMG-IV): sequencing the most valuable type-strain genomes for metagenomic binning, comparative biology and taxonomic classification.</title>
        <authorList>
            <person name="Goeker M."/>
        </authorList>
    </citation>
    <scope>NUCLEOTIDE SEQUENCE [LARGE SCALE GENOMIC DNA]</scope>
    <source>
        <strain evidence="6 7">DSM 17740</strain>
    </source>
</reference>
<keyword evidence="2" id="KW-0812">Transmembrane</keyword>
<organism evidence="6 7">
    <name type="scientific">Caldalkalibacillus uzonensis</name>
    <dbReference type="NCBI Taxonomy" id="353224"/>
    <lineage>
        <taxon>Bacteria</taxon>
        <taxon>Bacillati</taxon>
        <taxon>Bacillota</taxon>
        <taxon>Bacilli</taxon>
        <taxon>Bacillales</taxon>
        <taxon>Bacillaceae</taxon>
        <taxon>Caldalkalibacillus</taxon>
    </lineage>
</organism>
<evidence type="ECO:0000256" key="3">
    <source>
        <dbReference type="ARBA" id="ARBA00022968"/>
    </source>
</evidence>
<feature type="domain" description="Cell envelope-related transcriptional attenuator" evidence="5">
    <location>
        <begin position="76"/>
        <end position="220"/>
    </location>
</feature>
<gene>
    <name evidence="6" type="ORF">J2S00_001287</name>
</gene>
<keyword evidence="7" id="KW-1185">Reference proteome</keyword>
<evidence type="ECO:0000256" key="2">
    <source>
        <dbReference type="ARBA" id="ARBA00022692"/>
    </source>
</evidence>
<evidence type="ECO:0000313" key="6">
    <source>
        <dbReference type="EMBL" id="MDQ0338501.1"/>
    </source>
</evidence>
<keyword evidence="3" id="KW-0735">Signal-anchor</keyword>
<dbReference type="Proteomes" id="UP001232445">
    <property type="component" value="Unassembled WGS sequence"/>
</dbReference>
<comment type="similarity">
    <text evidence="1">Belongs to the LytR/CpsA/Psr (LCP) family.</text>
</comment>
<evidence type="ECO:0000259" key="5">
    <source>
        <dbReference type="Pfam" id="PF03816"/>
    </source>
</evidence>
<accession>A0ABU0CQ30</accession>
<keyword evidence="4" id="KW-0472">Membrane</keyword>
<evidence type="ECO:0000256" key="1">
    <source>
        <dbReference type="ARBA" id="ARBA00006068"/>
    </source>
</evidence>
<dbReference type="InterPro" id="IPR004474">
    <property type="entry name" value="LytR_CpsA_psr"/>
</dbReference>
<keyword evidence="4" id="KW-1133">Transmembrane helix</keyword>
<evidence type="ECO:0000256" key="4">
    <source>
        <dbReference type="ARBA" id="ARBA00022989"/>
    </source>
</evidence>
<dbReference type="PANTHER" id="PTHR33392:SF6">
    <property type="entry name" value="POLYISOPRENYL-TEICHOIC ACID--PEPTIDOGLYCAN TEICHOIC ACID TRANSFERASE TAGU"/>
    <property type="match status" value="1"/>
</dbReference>
<dbReference type="NCBIfam" id="TIGR00350">
    <property type="entry name" value="lytR_cpsA_psr"/>
    <property type="match status" value="1"/>
</dbReference>